<reference evidence="2" key="1">
    <citation type="submission" date="2023-11" db="EMBL/GenBank/DDBJ databases">
        <title>The genome sequences of three competitors of mushroom-forming fungi.</title>
        <authorList>
            <person name="Beijen E."/>
            <person name="Ohm R.A."/>
        </authorList>
    </citation>
    <scope>NUCLEOTIDE SEQUENCE</scope>
    <source>
        <strain evidence="2">CBS 100526</strain>
    </source>
</reference>
<dbReference type="Proteomes" id="UP001273209">
    <property type="component" value="Unassembled WGS sequence"/>
</dbReference>
<organism evidence="2 3">
    <name type="scientific">Trichoderma aggressivum f. europaeum</name>
    <dbReference type="NCBI Taxonomy" id="173218"/>
    <lineage>
        <taxon>Eukaryota</taxon>
        <taxon>Fungi</taxon>
        <taxon>Dikarya</taxon>
        <taxon>Ascomycota</taxon>
        <taxon>Pezizomycotina</taxon>
        <taxon>Sordariomycetes</taxon>
        <taxon>Hypocreomycetidae</taxon>
        <taxon>Hypocreales</taxon>
        <taxon>Hypocreaceae</taxon>
        <taxon>Trichoderma</taxon>
    </lineage>
</organism>
<protein>
    <submittedName>
        <fullName evidence="2">Uncharacterized protein</fullName>
    </submittedName>
</protein>
<feature type="compositionally biased region" description="Basic and acidic residues" evidence="1">
    <location>
        <begin position="22"/>
        <end position="32"/>
    </location>
</feature>
<dbReference type="GeneID" id="87916509"/>
<evidence type="ECO:0000313" key="2">
    <source>
        <dbReference type="EMBL" id="KAK4081683.1"/>
    </source>
</evidence>
<feature type="region of interest" description="Disordered" evidence="1">
    <location>
        <begin position="1"/>
        <end position="132"/>
    </location>
</feature>
<sequence>MAPPGDAFRDIKMTVVPPTDLDGSRGRTRDRNINIPNSKNLRPDESSTLRGRSRRRSVSPFSLTSRTSSPAVKPSANRLMLHNRMREKRREHCPSRYASPANTEAFQQQPPRMRSRSRGLRVEQELHRPVDHLSSLRNEVFLSDEETSHGKAC</sequence>
<evidence type="ECO:0000256" key="1">
    <source>
        <dbReference type="SAM" id="MobiDB-lite"/>
    </source>
</evidence>
<dbReference type="RefSeq" id="XP_062758636.1">
    <property type="nucleotide sequence ID" value="XM_062896604.1"/>
</dbReference>
<feature type="compositionally biased region" description="Polar residues" evidence="1">
    <location>
        <begin position="60"/>
        <end position="70"/>
    </location>
</feature>
<feature type="compositionally biased region" description="Basic and acidic residues" evidence="1">
    <location>
        <begin position="120"/>
        <end position="131"/>
    </location>
</feature>
<evidence type="ECO:0000313" key="3">
    <source>
        <dbReference type="Proteomes" id="UP001273209"/>
    </source>
</evidence>
<dbReference type="EMBL" id="JAWRVG010000006">
    <property type="protein sequence ID" value="KAK4081683.1"/>
    <property type="molecule type" value="Genomic_DNA"/>
</dbReference>
<proteinExistence type="predicted"/>
<gene>
    <name evidence="2" type="ORF">Triagg1_2424</name>
</gene>
<dbReference type="AlphaFoldDB" id="A0AAE1II06"/>
<accession>A0AAE1II06</accession>
<keyword evidence="3" id="KW-1185">Reference proteome</keyword>
<comment type="caution">
    <text evidence="2">The sequence shown here is derived from an EMBL/GenBank/DDBJ whole genome shotgun (WGS) entry which is preliminary data.</text>
</comment>
<name>A0AAE1II06_9HYPO</name>